<dbReference type="GO" id="GO:0005634">
    <property type="term" value="C:nucleus"/>
    <property type="evidence" value="ECO:0007669"/>
    <property type="project" value="UniProtKB-SubCell"/>
</dbReference>
<gene>
    <name evidence="5" type="ORF">HJG60_019380</name>
</gene>
<reference evidence="5 6" key="1">
    <citation type="journal article" date="2020" name="Nature">
        <title>Six reference-quality genomes reveal evolution of bat adaptations.</title>
        <authorList>
            <person name="Jebb D."/>
            <person name="Huang Z."/>
            <person name="Pippel M."/>
            <person name="Hughes G.M."/>
            <person name="Lavrichenko K."/>
            <person name="Devanna P."/>
            <person name="Winkler S."/>
            <person name="Jermiin L.S."/>
            <person name="Skirmuntt E.C."/>
            <person name="Katzourakis A."/>
            <person name="Burkitt-Gray L."/>
            <person name="Ray D.A."/>
            <person name="Sullivan K.A.M."/>
            <person name="Roscito J.G."/>
            <person name="Kirilenko B.M."/>
            <person name="Davalos L.M."/>
            <person name="Corthals A.P."/>
            <person name="Power M.L."/>
            <person name="Jones G."/>
            <person name="Ransome R.D."/>
            <person name="Dechmann D.K.N."/>
            <person name="Locatelli A.G."/>
            <person name="Puechmaille S.J."/>
            <person name="Fedrigo O."/>
            <person name="Jarvis E.D."/>
            <person name="Hiller M."/>
            <person name="Vernes S.C."/>
            <person name="Myers E.W."/>
            <person name="Teeling E.C."/>
        </authorList>
    </citation>
    <scope>NUCLEOTIDE SEQUENCE [LARGE SCALE GENOMIC DNA]</scope>
    <source>
        <strain evidence="5">Bat1K_MPI-CBG_1</strain>
    </source>
</reference>
<feature type="compositionally biased region" description="Low complexity" evidence="4">
    <location>
        <begin position="69"/>
        <end position="80"/>
    </location>
</feature>
<evidence type="ECO:0000256" key="3">
    <source>
        <dbReference type="ARBA" id="ARBA00023242"/>
    </source>
</evidence>
<evidence type="ECO:0000256" key="1">
    <source>
        <dbReference type="ARBA" id="ARBA00004123"/>
    </source>
</evidence>
<dbReference type="InterPro" id="IPR051365">
    <property type="entry name" value="TOX_HMG-box_domain"/>
</dbReference>
<dbReference type="GO" id="GO:0031490">
    <property type="term" value="F:chromatin DNA binding"/>
    <property type="evidence" value="ECO:0007669"/>
    <property type="project" value="TreeGrafter"/>
</dbReference>
<keyword evidence="2" id="KW-0238">DNA-binding</keyword>
<evidence type="ECO:0000256" key="2">
    <source>
        <dbReference type="ARBA" id="ARBA00023125"/>
    </source>
</evidence>
<comment type="caution">
    <text evidence="5">The sequence shown here is derived from an EMBL/GenBank/DDBJ whole genome shotgun (WGS) entry which is preliminary data.</text>
</comment>
<organism evidence="5 6">
    <name type="scientific">Phyllostomus discolor</name>
    <name type="common">pale spear-nosed bat</name>
    <dbReference type="NCBI Taxonomy" id="89673"/>
    <lineage>
        <taxon>Eukaryota</taxon>
        <taxon>Metazoa</taxon>
        <taxon>Chordata</taxon>
        <taxon>Craniata</taxon>
        <taxon>Vertebrata</taxon>
        <taxon>Euteleostomi</taxon>
        <taxon>Mammalia</taxon>
        <taxon>Eutheria</taxon>
        <taxon>Laurasiatheria</taxon>
        <taxon>Chiroptera</taxon>
        <taxon>Yangochiroptera</taxon>
        <taxon>Phyllostomidae</taxon>
        <taxon>Phyllostominae</taxon>
        <taxon>Phyllostomus</taxon>
    </lineage>
</organism>
<evidence type="ECO:0000256" key="4">
    <source>
        <dbReference type="SAM" id="MobiDB-lite"/>
    </source>
</evidence>
<accession>A0A833YSS4</accession>
<dbReference type="Proteomes" id="UP000664940">
    <property type="component" value="Unassembled WGS sequence"/>
</dbReference>
<protein>
    <submittedName>
        <fullName evidence="5">TOX high mobility group box family member 3</fullName>
    </submittedName>
</protein>
<dbReference type="PANTHER" id="PTHR45781">
    <property type="entry name" value="AGAP000281-PA"/>
    <property type="match status" value="1"/>
</dbReference>
<dbReference type="PANTHER" id="PTHR45781:SF3">
    <property type="entry name" value="TOX HIGH MOBILITY GROUP BOX FAMILY MEMBER 3"/>
    <property type="match status" value="1"/>
</dbReference>
<name>A0A833YSS4_9CHIR</name>
<feature type="region of interest" description="Disordered" evidence="4">
    <location>
        <begin position="53"/>
        <end position="112"/>
    </location>
</feature>
<keyword evidence="3" id="KW-0539">Nucleus</keyword>
<dbReference type="GO" id="GO:0006357">
    <property type="term" value="P:regulation of transcription by RNA polymerase II"/>
    <property type="evidence" value="ECO:0007669"/>
    <property type="project" value="TreeGrafter"/>
</dbReference>
<evidence type="ECO:0000313" key="6">
    <source>
        <dbReference type="Proteomes" id="UP000664940"/>
    </source>
</evidence>
<sequence length="112" mass="11617">MDQSRPPVSQYRQDPSVIMRSIVHMTDAARAGIMPPAQLTTINQSQLSAQLGLNLGGASLPHTSPSPPASKSATPSPSSSVNEEDADEPGRVSSLLRLGPSGELGATPCSRL</sequence>
<proteinExistence type="predicted"/>
<comment type="subcellular location">
    <subcellularLocation>
        <location evidence="1">Nucleus</location>
    </subcellularLocation>
</comment>
<dbReference type="EMBL" id="JABVXQ010000014">
    <property type="protein sequence ID" value="KAF6079733.1"/>
    <property type="molecule type" value="Genomic_DNA"/>
</dbReference>
<evidence type="ECO:0000313" key="5">
    <source>
        <dbReference type="EMBL" id="KAF6079733.1"/>
    </source>
</evidence>
<dbReference type="AlphaFoldDB" id="A0A833YSS4"/>